<evidence type="ECO:0000259" key="1">
    <source>
        <dbReference type="PROSITE" id="PS50943"/>
    </source>
</evidence>
<evidence type="ECO:0000313" key="3">
    <source>
        <dbReference type="Proteomes" id="UP001214854"/>
    </source>
</evidence>
<dbReference type="PROSITE" id="PS50943">
    <property type="entry name" value="HTH_CROC1"/>
    <property type="match status" value="1"/>
</dbReference>
<feature type="domain" description="HTH cro/C1-type" evidence="1">
    <location>
        <begin position="21"/>
        <end position="71"/>
    </location>
</feature>
<evidence type="ECO:0000313" key="2">
    <source>
        <dbReference type="EMBL" id="MDC7684271.1"/>
    </source>
</evidence>
<accession>A0ABT5HW02</accession>
<gene>
    <name evidence="2" type="ORF">PQU92_13355</name>
</gene>
<keyword evidence="3" id="KW-1185">Reference proteome</keyword>
<dbReference type="Proteomes" id="UP001214854">
    <property type="component" value="Unassembled WGS sequence"/>
</dbReference>
<sequence length="145" mass="15666">MLEGEKHPVDVHVGQIVRMNRKRLGMTQEALADAIGLTFQQVQKYESGANRISSSKLFEISRFLGIPVARFFDGIDAAAASDPGAAESKASPTGPDFGLESGMSVARFLASAEGAELARYFVRINATKRRSVLALVKAMSHDEPK</sequence>
<comment type="caution">
    <text evidence="2">The sequence shown here is derived from an EMBL/GenBank/DDBJ whole genome shotgun (WGS) entry which is preliminary data.</text>
</comment>
<dbReference type="SMART" id="SM00530">
    <property type="entry name" value="HTH_XRE"/>
    <property type="match status" value="1"/>
</dbReference>
<dbReference type="RefSeq" id="WP_272748735.1">
    <property type="nucleotide sequence ID" value="NZ_JAQQKX010000011.1"/>
</dbReference>
<name>A0ABT5HW02_9CAUL</name>
<dbReference type="InterPro" id="IPR001387">
    <property type="entry name" value="Cro/C1-type_HTH"/>
</dbReference>
<organism evidence="2 3">
    <name type="scientific">Asticcacaulis aquaticus</name>
    <dbReference type="NCBI Taxonomy" id="2984212"/>
    <lineage>
        <taxon>Bacteria</taxon>
        <taxon>Pseudomonadati</taxon>
        <taxon>Pseudomonadota</taxon>
        <taxon>Alphaproteobacteria</taxon>
        <taxon>Caulobacterales</taxon>
        <taxon>Caulobacteraceae</taxon>
        <taxon>Asticcacaulis</taxon>
    </lineage>
</organism>
<dbReference type="SUPFAM" id="SSF47413">
    <property type="entry name" value="lambda repressor-like DNA-binding domains"/>
    <property type="match status" value="1"/>
</dbReference>
<dbReference type="InterPro" id="IPR010982">
    <property type="entry name" value="Lambda_DNA-bd_dom_sf"/>
</dbReference>
<dbReference type="CDD" id="cd00093">
    <property type="entry name" value="HTH_XRE"/>
    <property type="match status" value="1"/>
</dbReference>
<proteinExistence type="predicted"/>
<dbReference type="Pfam" id="PF01381">
    <property type="entry name" value="HTH_3"/>
    <property type="match status" value="1"/>
</dbReference>
<dbReference type="EMBL" id="JAQQKX010000011">
    <property type="protein sequence ID" value="MDC7684271.1"/>
    <property type="molecule type" value="Genomic_DNA"/>
</dbReference>
<protein>
    <submittedName>
        <fullName evidence="2">Helix-turn-helix transcriptional regulator</fullName>
    </submittedName>
</protein>
<reference evidence="2 3" key="1">
    <citation type="submission" date="2023-01" db="EMBL/GenBank/DDBJ databases">
        <title>Novel species of the genus Asticcacaulis isolated from rivers.</title>
        <authorList>
            <person name="Lu H."/>
        </authorList>
    </citation>
    <scope>NUCLEOTIDE SEQUENCE [LARGE SCALE GENOMIC DNA]</scope>
    <source>
        <strain evidence="2 3">BYS171W</strain>
    </source>
</reference>
<dbReference type="Gene3D" id="1.10.260.40">
    <property type="entry name" value="lambda repressor-like DNA-binding domains"/>
    <property type="match status" value="1"/>
</dbReference>